<dbReference type="PANTHER" id="PTHR33365">
    <property type="entry name" value="YALI0B05434P"/>
    <property type="match status" value="1"/>
</dbReference>
<accession>A0A9P7V1W2</accession>
<dbReference type="RefSeq" id="XP_043015283.1">
    <property type="nucleotide sequence ID" value="XM_043146580.1"/>
</dbReference>
<reference evidence="5" key="1">
    <citation type="journal article" date="2021" name="Genome Biol. Evol.">
        <title>The assembled and annotated genome of the fairy-ring fungus Marasmius oreades.</title>
        <authorList>
            <person name="Hiltunen M."/>
            <person name="Ament-Velasquez S.L."/>
            <person name="Johannesson H."/>
        </authorList>
    </citation>
    <scope>NUCLEOTIDE SEQUENCE</scope>
    <source>
        <strain evidence="5">03SP1</strain>
    </source>
</reference>
<keyword evidence="4" id="KW-1133">Transmembrane helix</keyword>
<dbReference type="PANTHER" id="PTHR33365:SF11">
    <property type="entry name" value="TAT PATHWAY SIGNAL SEQUENCE"/>
    <property type="match status" value="1"/>
</dbReference>
<comment type="caution">
    <text evidence="5">The sequence shown here is derived from an EMBL/GenBank/DDBJ whole genome shotgun (WGS) entry which is preliminary data.</text>
</comment>
<dbReference type="Pfam" id="PF11807">
    <property type="entry name" value="UstYa"/>
    <property type="match status" value="1"/>
</dbReference>
<gene>
    <name evidence="5" type="ORF">E1B28_000718</name>
</gene>
<proteinExistence type="inferred from homology"/>
<keyword evidence="4" id="KW-0812">Transmembrane</keyword>
<evidence type="ECO:0008006" key="7">
    <source>
        <dbReference type="Google" id="ProtNLM"/>
    </source>
</evidence>
<keyword evidence="2" id="KW-0560">Oxidoreductase</keyword>
<dbReference type="InterPro" id="IPR021765">
    <property type="entry name" value="UstYa-like"/>
</dbReference>
<dbReference type="GeneID" id="66069794"/>
<keyword evidence="6" id="KW-1185">Reference proteome</keyword>
<evidence type="ECO:0000256" key="3">
    <source>
        <dbReference type="ARBA" id="ARBA00035112"/>
    </source>
</evidence>
<dbReference type="GO" id="GO:0016491">
    <property type="term" value="F:oxidoreductase activity"/>
    <property type="evidence" value="ECO:0007669"/>
    <property type="project" value="UniProtKB-KW"/>
</dbReference>
<evidence type="ECO:0000313" key="5">
    <source>
        <dbReference type="EMBL" id="KAG7098813.1"/>
    </source>
</evidence>
<keyword evidence="4" id="KW-0472">Membrane</keyword>
<sequence length="193" mass="22637">MLRYSFVLVALINGALLCATILHTFTVSPTRTYTWRNRDYPIELPVGQIPTVEMTFQESARFGLSDPDSKKNWGVLFNTNSFGLGVQHLGTYHFRYVSSAYHALHCLYTMQLDFDKPNHVKEPSSHFVHCMSYLRQIFTCNADMTLEDGDFMRRNLTTDRVSDTRKCRDWRTVKEWVNQNNNEWFVYNNITVE</sequence>
<dbReference type="Proteomes" id="UP001049176">
    <property type="component" value="Chromosome 1"/>
</dbReference>
<evidence type="ECO:0000256" key="1">
    <source>
        <dbReference type="ARBA" id="ARBA00004685"/>
    </source>
</evidence>
<evidence type="ECO:0000256" key="4">
    <source>
        <dbReference type="SAM" id="Phobius"/>
    </source>
</evidence>
<dbReference type="EMBL" id="CM032181">
    <property type="protein sequence ID" value="KAG7098813.1"/>
    <property type="molecule type" value="Genomic_DNA"/>
</dbReference>
<dbReference type="KEGG" id="more:E1B28_000718"/>
<comment type="similarity">
    <text evidence="3">Belongs to the ustYa family.</text>
</comment>
<feature type="transmembrane region" description="Helical" evidence="4">
    <location>
        <begin position="6"/>
        <end position="28"/>
    </location>
</feature>
<comment type="pathway">
    <text evidence="1">Mycotoxin biosynthesis.</text>
</comment>
<evidence type="ECO:0000313" key="6">
    <source>
        <dbReference type="Proteomes" id="UP001049176"/>
    </source>
</evidence>
<name>A0A9P7V1W2_9AGAR</name>
<protein>
    <recommendedName>
        <fullName evidence="7">Oxidase ustYa</fullName>
    </recommendedName>
</protein>
<dbReference type="OrthoDB" id="3687641at2759"/>
<dbReference type="GO" id="GO:0043386">
    <property type="term" value="P:mycotoxin biosynthetic process"/>
    <property type="evidence" value="ECO:0007669"/>
    <property type="project" value="InterPro"/>
</dbReference>
<organism evidence="5 6">
    <name type="scientific">Marasmius oreades</name>
    <name type="common">fairy-ring Marasmius</name>
    <dbReference type="NCBI Taxonomy" id="181124"/>
    <lineage>
        <taxon>Eukaryota</taxon>
        <taxon>Fungi</taxon>
        <taxon>Dikarya</taxon>
        <taxon>Basidiomycota</taxon>
        <taxon>Agaricomycotina</taxon>
        <taxon>Agaricomycetes</taxon>
        <taxon>Agaricomycetidae</taxon>
        <taxon>Agaricales</taxon>
        <taxon>Marasmiineae</taxon>
        <taxon>Marasmiaceae</taxon>
        <taxon>Marasmius</taxon>
    </lineage>
</organism>
<evidence type="ECO:0000256" key="2">
    <source>
        <dbReference type="ARBA" id="ARBA00023002"/>
    </source>
</evidence>
<dbReference type="AlphaFoldDB" id="A0A9P7V1W2"/>